<dbReference type="RefSeq" id="WP_145155432.1">
    <property type="nucleotide sequence ID" value="NZ_VNIM01000131.1"/>
</dbReference>
<evidence type="ECO:0000313" key="9">
    <source>
        <dbReference type="Proteomes" id="UP000318681"/>
    </source>
</evidence>
<dbReference type="Gene3D" id="1.10.40.110">
    <property type="match status" value="1"/>
</dbReference>
<keyword evidence="2" id="KW-0732">Signal</keyword>
<protein>
    <submittedName>
        <fullName evidence="8">Protein-disulfide isomerase</fullName>
    </submittedName>
</protein>
<dbReference type="InterPro" id="IPR012336">
    <property type="entry name" value="Thioredoxin-like_fold"/>
</dbReference>
<dbReference type="PANTHER" id="PTHR13887:SF14">
    <property type="entry name" value="DISULFIDE BOND FORMATION PROTEIN D"/>
    <property type="match status" value="1"/>
</dbReference>
<dbReference type="PANTHER" id="PTHR13887">
    <property type="entry name" value="GLUTATHIONE S-TRANSFERASE KAPPA"/>
    <property type="match status" value="1"/>
</dbReference>
<comment type="caution">
    <text evidence="8">The sequence shown here is derived from an EMBL/GenBank/DDBJ whole genome shotgun (WGS) entry which is preliminary data.</text>
</comment>
<dbReference type="SUPFAM" id="SSF52833">
    <property type="entry name" value="Thioredoxin-like"/>
    <property type="match status" value="1"/>
</dbReference>
<dbReference type="GO" id="GO:0016491">
    <property type="term" value="F:oxidoreductase activity"/>
    <property type="evidence" value="ECO:0007669"/>
    <property type="project" value="UniProtKB-KW"/>
</dbReference>
<evidence type="ECO:0000313" key="8">
    <source>
        <dbReference type="EMBL" id="TVV70304.1"/>
    </source>
</evidence>
<keyword evidence="8" id="KW-0413">Isomerase</keyword>
<feature type="compositionally biased region" description="Low complexity" evidence="6">
    <location>
        <begin position="25"/>
        <end position="45"/>
    </location>
</feature>
<organism evidence="8 9">
    <name type="scientific">Alterirhizorhabdus solaris</name>
    <dbReference type="NCBI Taxonomy" id="2529389"/>
    <lineage>
        <taxon>Bacteria</taxon>
        <taxon>Pseudomonadati</taxon>
        <taxon>Pseudomonadota</taxon>
        <taxon>Alphaproteobacteria</taxon>
        <taxon>Sphingomonadales</taxon>
        <taxon>Rhizorhabdaceae</taxon>
        <taxon>Alterirhizorhabdus</taxon>
    </lineage>
</organism>
<dbReference type="AlphaFoldDB" id="A0A558QT60"/>
<feature type="region of interest" description="Disordered" evidence="6">
    <location>
        <begin position="25"/>
        <end position="46"/>
    </location>
</feature>
<comment type="similarity">
    <text evidence="1">Belongs to the thioredoxin family. DsbA subfamily.</text>
</comment>
<proteinExistence type="inferred from homology"/>
<dbReference type="Gene3D" id="3.40.30.10">
    <property type="entry name" value="Glutaredoxin"/>
    <property type="match status" value="1"/>
</dbReference>
<keyword evidence="9" id="KW-1185">Reference proteome</keyword>
<evidence type="ECO:0000256" key="5">
    <source>
        <dbReference type="ARBA" id="ARBA00023284"/>
    </source>
</evidence>
<name>A0A558QT60_9SPHN</name>
<evidence type="ECO:0000256" key="1">
    <source>
        <dbReference type="ARBA" id="ARBA00005791"/>
    </source>
</evidence>
<dbReference type="Pfam" id="PF13462">
    <property type="entry name" value="Thioredoxin_4"/>
    <property type="match status" value="1"/>
</dbReference>
<gene>
    <name evidence="8" type="ORF">FOY91_19410</name>
</gene>
<reference evidence="8 9" key="1">
    <citation type="submission" date="2019-07" db="EMBL/GenBank/DDBJ databases">
        <title>Sphingomonas solaris sp. nov., isolated from a solar panel from Boston, Massachusetts.</title>
        <authorList>
            <person name="Tanner K."/>
            <person name="Pascual J."/>
            <person name="Mancuso C."/>
            <person name="Pereto J."/>
            <person name="Khalil A."/>
            <person name="Vilanova C."/>
        </authorList>
    </citation>
    <scope>NUCLEOTIDE SEQUENCE [LARGE SCALE GENOMIC DNA]</scope>
    <source>
        <strain evidence="8 9">R4DWN</strain>
    </source>
</reference>
<dbReference type="GO" id="GO:0016853">
    <property type="term" value="F:isomerase activity"/>
    <property type="evidence" value="ECO:0007669"/>
    <property type="project" value="UniProtKB-KW"/>
</dbReference>
<feature type="domain" description="Thioredoxin-like fold" evidence="7">
    <location>
        <begin position="58"/>
        <end position="245"/>
    </location>
</feature>
<evidence type="ECO:0000256" key="2">
    <source>
        <dbReference type="ARBA" id="ARBA00022729"/>
    </source>
</evidence>
<keyword evidence="3" id="KW-0560">Oxidoreductase</keyword>
<accession>A0A558QT60</accession>
<dbReference type="InterPro" id="IPR036249">
    <property type="entry name" value="Thioredoxin-like_sf"/>
</dbReference>
<evidence type="ECO:0000256" key="3">
    <source>
        <dbReference type="ARBA" id="ARBA00023002"/>
    </source>
</evidence>
<evidence type="ECO:0000259" key="7">
    <source>
        <dbReference type="Pfam" id="PF13462"/>
    </source>
</evidence>
<dbReference type="Proteomes" id="UP000318681">
    <property type="component" value="Unassembled WGS sequence"/>
</dbReference>
<dbReference type="PROSITE" id="PS51257">
    <property type="entry name" value="PROKAR_LIPOPROTEIN"/>
    <property type="match status" value="1"/>
</dbReference>
<keyword evidence="5" id="KW-0676">Redox-active center</keyword>
<keyword evidence="4" id="KW-1015">Disulfide bond</keyword>
<dbReference type="OrthoDB" id="8478320at2"/>
<dbReference type="EMBL" id="VNIM01000131">
    <property type="protein sequence ID" value="TVV70304.1"/>
    <property type="molecule type" value="Genomic_DNA"/>
</dbReference>
<evidence type="ECO:0000256" key="4">
    <source>
        <dbReference type="ARBA" id="ARBA00023157"/>
    </source>
</evidence>
<evidence type="ECO:0000256" key="6">
    <source>
        <dbReference type="SAM" id="MobiDB-lite"/>
    </source>
</evidence>
<sequence length="250" mass="26156">MRFDPRWALAAIALTVAGCDKKPAEAPAAGGTGNTAAAAGQTPAGQDWTQTVTLTPEGGFRMGNPDAPVKLVEYASLTCPHCAAFAKEGAGALQADYVRAGKVSWEYRTFVLNSIDVAASLLARCQGPAPFFKLVEQVYANQESWVGNFQNLSDADQKRIAALPEDQQFAALAKAGGLDTFFGSRGLPAGKAQACLTDKDGLAKVIAIREMGTNQDKITGTPSFLVNGTLAEGAFDWASLKQKLDAALAG</sequence>